<dbReference type="Pfam" id="PF05637">
    <property type="entry name" value="Glyco_transf_34"/>
    <property type="match status" value="1"/>
</dbReference>
<evidence type="ECO:0000313" key="6">
    <source>
        <dbReference type="Proteomes" id="UP000664132"/>
    </source>
</evidence>
<dbReference type="GO" id="GO:0016757">
    <property type="term" value="F:glycosyltransferase activity"/>
    <property type="evidence" value="ECO:0007669"/>
    <property type="project" value="UniProtKB-KW"/>
</dbReference>
<keyword evidence="4" id="KW-0812">Transmembrane</keyword>
<protein>
    <recommendedName>
        <fullName evidence="7">Galactosyl transferase GMA12/MNN10 family protein</fullName>
    </recommendedName>
</protein>
<dbReference type="AlphaFoldDB" id="A0A8H7WAD3"/>
<dbReference type="InterPro" id="IPR008630">
    <property type="entry name" value="Glyco_trans_34"/>
</dbReference>
<dbReference type="OrthoDB" id="407658at2759"/>
<accession>A0A8H7WAD3</accession>
<name>A0A8H7WAD3_9HELO</name>
<dbReference type="SUPFAM" id="SSF53448">
    <property type="entry name" value="Nucleotide-diphospho-sugar transferases"/>
    <property type="match status" value="1"/>
</dbReference>
<dbReference type="InterPro" id="IPR029044">
    <property type="entry name" value="Nucleotide-diphossugar_trans"/>
</dbReference>
<evidence type="ECO:0000256" key="4">
    <source>
        <dbReference type="SAM" id="Phobius"/>
    </source>
</evidence>
<evidence type="ECO:0000256" key="1">
    <source>
        <dbReference type="ARBA" id="ARBA00005664"/>
    </source>
</evidence>
<reference evidence="5" key="1">
    <citation type="submission" date="2021-02" db="EMBL/GenBank/DDBJ databases">
        <title>Genome sequence Cadophora malorum strain M34.</title>
        <authorList>
            <person name="Stefanovic E."/>
            <person name="Vu D."/>
            <person name="Scully C."/>
            <person name="Dijksterhuis J."/>
            <person name="Roader J."/>
            <person name="Houbraken J."/>
        </authorList>
    </citation>
    <scope>NUCLEOTIDE SEQUENCE</scope>
    <source>
        <strain evidence="5">M34</strain>
    </source>
</reference>
<keyword evidence="3" id="KW-0808">Transferase</keyword>
<evidence type="ECO:0000313" key="5">
    <source>
        <dbReference type="EMBL" id="KAG4419323.1"/>
    </source>
</evidence>
<evidence type="ECO:0000256" key="2">
    <source>
        <dbReference type="ARBA" id="ARBA00022676"/>
    </source>
</evidence>
<dbReference type="Gene3D" id="3.90.550.10">
    <property type="entry name" value="Spore Coat Polysaccharide Biosynthesis Protein SpsA, Chain A"/>
    <property type="match status" value="1"/>
</dbReference>
<evidence type="ECO:0008006" key="7">
    <source>
        <dbReference type="Google" id="ProtNLM"/>
    </source>
</evidence>
<keyword evidence="4" id="KW-0472">Membrane</keyword>
<comment type="similarity">
    <text evidence="1">Belongs to the glycosyltransferase 34 family.</text>
</comment>
<keyword evidence="6" id="KW-1185">Reference proteome</keyword>
<dbReference type="PANTHER" id="PTHR31306">
    <property type="entry name" value="ALPHA-1,6-MANNOSYLTRANSFERASE MNN11-RELATED"/>
    <property type="match status" value="1"/>
</dbReference>
<feature type="transmembrane region" description="Helical" evidence="4">
    <location>
        <begin position="20"/>
        <end position="43"/>
    </location>
</feature>
<keyword evidence="4" id="KW-1133">Transmembrane helix</keyword>
<evidence type="ECO:0000256" key="3">
    <source>
        <dbReference type="ARBA" id="ARBA00022679"/>
    </source>
</evidence>
<dbReference type="Proteomes" id="UP000664132">
    <property type="component" value="Unassembled WGS sequence"/>
</dbReference>
<keyword evidence="2" id="KW-0328">Glycosyltransferase</keyword>
<organism evidence="5 6">
    <name type="scientific">Cadophora malorum</name>
    <dbReference type="NCBI Taxonomy" id="108018"/>
    <lineage>
        <taxon>Eukaryota</taxon>
        <taxon>Fungi</taxon>
        <taxon>Dikarya</taxon>
        <taxon>Ascomycota</taxon>
        <taxon>Pezizomycotina</taxon>
        <taxon>Leotiomycetes</taxon>
        <taxon>Helotiales</taxon>
        <taxon>Ploettnerulaceae</taxon>
        <taxon>Cadophora</taxon>
    </lineage>
</organism>
<dbReference type="GO" id="GO:0000139">
    <property type="term" value="C:Golgi membrane"/>
    <property type="evidence" value="ECO:0007669"/>
    <property type="project" value="TreeGrafter"/>
</dbReference>
<sequence>MALINHINLPRRPFASLLRYFHKARITTLLLFCAAITLFAVYLHNFEPNRDRSNSWQAKIISLNPLFGGPDNYNAWSKRPRIGKVSILYGDKKLAHERALKTQEKHNRLHGYSMHLLRRGILDGYWTKPAYILSLILQELGKQDSERLSWLFWVDADTVVLNSHVPLEIFIPPTQHKDIHLLVTKDWNGLNNGVFLLEVTPWAVELFTAIASFRDFQPNTTLTFQDQSAMEILLKEPKYANHTVTVPQRWFNAYKDEKDKELKADQVRGGDLLVHLAGVNPREKYLDEWCDRYEEDPSVWEIALENTTYPTETKEFWENLKT</sequence>
<dbReference type="GO" id="GO:0006487">
    <property type="term" value="P:protein N-linked glycosylation"/>
    <property type="evidence" value="ECO:0007669"/>
    <property type="project" value="TreeGrafter"/>
</dbReference>
<comment type="caution">
    <text evidence="5">The sequence shown here is derived from an EMBL/GenBank/DDBJ whole genome shotgun (WGS) entry which is preliminary data.</text>
</comment>
<dbReference type="PANTHER" id="PTHR31306:SF8">
    <property type="entry name" value="GLYCOSYLTRANSFERASE FAMILY 34 PROTEIN"/>
    <property type="match status" value="1"/>
</dbReference>
<proteinExistence type="inferred from homology"/>
<dbReference type="EMBL" id="JAFJYH010000108">
    <property type="protein sequence ID" value="KAG4419323.1"/>
    <property type="molecule type" value="Genomic_DNA"/>
</dbReference>
<gene>
    <name evidence="5" type="ORF">IFR04_007557</name>
</gene>